<reference evidence="2" key="1">
    <citation type="submission" date="2023-02" db="EMBL/GenBank/DDBJ databases">
        <title>Identification and recombinant expression of a fungal hydrolase from Papiliotrema laurentii that hydrolyzes apple cutin and clears colloidal polyester polyurethane.</title>
        <authorList>
            <consortium name="DOE Joint Genome Institute"/>
            <person name="Roman V.A."/>
            <person name="Bojanowski C."/>
            <person name="Crable B.R."/>
            <person name="Wagner D.N."/>
            <person name="Hung C.S."/>
            <person name="Nadeau L.J."/>
            <person name="Schratz L."/>
            <person name="Haridas S."/>
            <person name="Pangilinan J."/>
            <person name="Lipzen A."/>
            <person name="Na H."/>
            <person name="Yan M."/>
            <person name="Ng V."/>
            <person name="Grigoriev I.V."/>
            <person name="Spatafora J.W."/>
            <person name="Barlow D."/>
            <person name="Biffinger J."/>
            <person name="Kelley-Loughnane N."/>
            <person name="Varaljay V.A."/>
            <person name="Crookes-Goodson W.J."/>
        </authorList>
    </citation>
    <scope>NUCLEOTIDE SEQUENCE</scope>
    <source>
        <strain evidence="2">5307AH</strain>
    </source>
</reference>
<dbReference type="EMBL" id="JAODAN010000001">
    <property type="protein sequence ID" value="KAK1928022.1"/>
    <property type="molecule type" value="Genomic_DNA"/>
</dbReference>
<proteinExistence type="predicted"/>
<dbReference type="AlphaFoldDB" id="A0AAD9FXC9"/>
<comment type="caution">
    <text evidence="2">The sequence shown here is derived from an EMBL/GenBank/DDBJ whole genome shotgun (WGS) entry which is preliminary data.</text>
</comment>
<feature type="compositionally biased region" description="Polar residues" evidence="1">
    <location>
        <begin position="150"/>
        <end position="168"/>
    </location>
</feature>
<gene>
    <name evidence="2" type="ORF">DB88DRAFT_516832</name>
</gene>
<sequence>MEAGRGEGAMETGLVRDVPEEVGGPALPDPLKTCMVCGQRYIGPALDTAPLCAICLYNKARNAVNYGRPSQQGLPSTFHPSEGVFPLISNKWGGESQLQFSAPAPDPPQIPYVDISPPRQPIPSSSTHNYIPLLEHVRTFSARRERPSPLSLSTVPPNKTPLSRSRAFTVSGPEVSGEVPPIGVKGSALPEDNTRYQLSPSPPDRAGFEPGRAGETA</sequence>
<dbReference type="Proteomes" id="UP001182556">
    <property type="component" value="Unassembled WGS sequence"/>
</dbReference>
<protein>
    <submittedName>
        <fullName evidence="2">Uncharacterized protein</fullName>
    </submittedName>
</protein>
<organism evidence="2 3">
    <name type="scientific">Papiliotrema laurentii</name>
    <name type="common">Cryptococcus laurentii</name>
    <dbReference type="NCBI Taxonomy" id="5418"/>
    <lineage>
        <taxon>Eukaryota</taxon>
        <taxon>Fungi</taxon>
        <taxon>Dikarya</taxon>
        <taxon>Basidiomycota</taxon>
        <taxon>Agaricomycotina</taxon>
        <taxon>Tremellomycetes</taxon>
        <taxon>Tremellales</taxon>
        <taxon>Rhynchogastremaceae</taxon>
        <taxon>Papiliotrema</taxon>
    </lineage>
</organism>
<evidence type="ECO:0000313" key="3">
    <source>
        <dbReference type="Proteomes" id="UP001182556"/>
    </source>
</evidence>
<evidence type="ECO:0000313" key="2">
    <source>
        <dbReference type="EMBL" id="KAK1928022.1"/>
    </source>
</evidence>
<accession>A0AAD9FXC9</accession>
<name>A0AAD9FXC9_PAPLA</name>
<evidence type="ECO:0000256" key="1">
    <source>
        <dbReference type="SAM" id="MobiDB-lite"/>
    </source>
</evidence>
<feature type="region of interest" description="Disordered" evidence="1">
    <location>
        <begin position="144"/>
        <end position="217"/>
    </location>
</feature>
<keyword evidence="3" id="KW-1185">Reference proteome</keyword>